<dbReference type="EMBL" id="CP003383">
    <property type="protein sequence ID" value="AFZ69635.1"/>
    <property type="molecule type" value="Genomic_DNA"/>
</dbReference>
<dbReference type="PROSITE" id="PS50977">
    <property type="entry name" value="HTH_TETR_2"/>
    <property type="match status" value="1"/>
</dbReference>
<evidence type="ECO:0000256" key="1">
    <source>
        <dbReference type="ARBA" id="ARBA00023015"/>
    </source>
</evidence>
<dbReference type="Gene3D" id="1.10.357.10">
    <property type="entry name" value="Tetracycline Repressor, domain 2"/>
    <property type="match status" value="1"/>
</dbReference>
<feature type="DNA-binding region" description="H-T-H motif" evidence="4">
    <location>
        <begin position="33"/>
        <end position="52"/>
    </location>
</feature>
<dbReference type="GO" id="GO:0003677">
    <property type="term" value="F:DNA binding"/>
    <property type="evidence" value="ECO:0007669"/>
    <property type="project" value="UniProtKB-UniRule"/>
</dbReference>
<dbReference type="RefSeq" id="WP_015231535.1">
    <property type="nucleotide sequence ID" value="NC_019789.1"/>
</dbReference>
<keyword evidence="2 4" id="KW-0238">DNA-binding</keyword>
<reference evidence="7" key="1">
    <citation type="submission" date="2012-03" db="EMBL/GenBank/DDBJ databases">
        <title>Complete sequence of plasmid 1 of Deinococcus peraridilitoris DSM 19664.</title>
        <authorList>
            <person name="Lucas S."/>
            <person name="Copeland A."/>
            <person name="Lapidus A."/>
            <person name="Glavina del Rio T."/>
            <person name="Dalin E."/>
            <person name="Tice H."/>
            <person name="Bruce D."/>
            <person name="Goodwin L."/>
            <person name="Pitluck S."/>
            <person name="Peters L."/>
            <person name="Mikhailova N."/>
            <person name="Lu M."/>
            <person name="Kyrpides N."/>
            <person name="Mavromatis K."/>
            <person name="Ivanova N."/>
            <person name="Brettin T."/>
            <person name="Detter J.C."/>
            <person name="Han C."/>
            <person name="Larimer F."/>
            <person name="Land M."/>
            <person name="Hauser L."/>
            <person name="Markowitz V."/>
            <person name="Cheng J.-F."/>
            <person name="Hugenholtz P."/>
            <person name="Woyke T."/>
            <person name="Wu D."/>
            <person name="Pukall R."/>
            <person name="Steenblock K."/>
            <person name="Brambilla E."/>
            <person name="Klenk H.-P."/>
            <person name="Eisen J.A."/>
        </authorList>
    </citation>
    <scope>NUCLEOTIDE SEQUENCE [LARGE SCALE GENOMIC DNA]</scope>
    <source>
        <strain evidence="7">DSM 19664 / LMG 22246 / CIP 109416 / KR-200</strain>
        <plasmid evidence="7">Plasmid pDEIPE01</plasmid>
    </source>
</reference>
<dbReference type="HOGENOM" id="CLU_069356_28_1_0"/>
<proteinExistence type="predicted"/>
<dbReference type="PRINTS" id="PR00455">
    <property type="entry name" value="HTHTETR"/>
</dbReference>
<evidence type="ECO:0000256" key="4">
    <source>
        <dbReference type="PROSITE-ProRule" id="PRU00335"/>
    </source>
</evidence>
<accession>L0A9C3</accession>
<geneLocation type="plasmid" evidence="6 7">
    <name>pDEIPE01</name>
</geneLocation>
<evidence type="ECO:0000313" key="6">
    <source>
        <dbReference type="EMBL" id="AFZ69635.1"/>
    </source>
</evidence>
<evidence type="ECO:0000256" key="3">
    <source>
        <dbReference type="ARBA" id="ARBA00023163"/>
    </source>
</evidence>
<sequence length="200" mass="21823">MNTNITTEPVGKRDRLIRAARRSYYQLGAAQSTLKVIAQEAGVPLGNVYYYFPTKDDLALAVVTDTESCLTAALQSFEVNPDPRERITAYLDACAGQAELAVQYGCPVVTLSLDLHKIGSPVAALAAECVRVYQGWLERQLQALPVEDPAVLAEELFAGIQGAYAVSSATRDPDTFARQLTRLRERVRNLPAPEPELVEG</sequence>
<gene>
    <name evidence="6" type="ordered locus">Deipe_4294</name>
</gene>
<protein>
    <submittedName>
        <fullName evidence="6">Transcriptional regulator</fullName>
    </submittedName>
</protein>
<feature type="domain" description="HTH tetR-type" evidence="5">
    <location>
        <begin position="10"/>
        <end position="70"/>
    </location>
</feature>
<dbReference type="Proteomes" id="UP000010467">
    <property type="component" value="Plasmid pDEIPE01"/>
</dbReference>
<dbReference type="PANTHER" id="PTHR47506:SF1">
    <property type="entry name" value="HTH-TYPE TRANSCRIPTIONAL REGULATOR YJDC"/>
    <property type="match status" value="1"/>
</dbReference>
<evidence type="ECO:0000259" key="5">
    <source>
        <dbReference type="PROSITE" id="PS50977"/>
    </source>
</evidence>
<keyword evidence="7" id="KW-1185">Reference proteome</keyword>
<organism evidence="6 7">
    <name type="scientific">Deinococcus peraridilitoris (strain DSM 19664 / LMG 22246 / CIP 109416 / KR-200)</name>
    <dbReference type="NCBI Taxonomy" id="937777"/>
    <lineage>
        <taxon>Bacteria</taxon>
        <taxon>Thermotogati</taxon>
        <taxon>Deinococcota</taxon>
        <taxon>Deinococci</taxon>
        <taxon>Deinococcales</taxon>
        <taxon>Deinococcaceae</taxon>
        <taxon>Deinococcus</taxon>
    </lineage>
</organism>
<evidence type="ECO:0000313" key="7">
    <source>
        <dbReference type="Proteomes" id="UP000010467"/>
    </source>
</evidence>
<dbReference type="OrthoDB" id="9814703at2"/>
<keyword evidence="1" id="KW-0805">Transcription regulation</keyword>
<dbReference type="SUPFAM" id="SSF46689">
    <property type="entry name" value="Homeodomain-like"/>
    <property type="match status" value="1"/>
</dbReference>
<dbReference type="InterPro" id="IPR009057">
    <property type="entry name" value="Homeodomain-like_sf"/>
</dbReference>
<dbReference type="PANTHER" id="PTHR47506">
    <property type="entry name" value="TRANSCRIPTIONAL REGULATORY PROTEIN"/>
    <property type="match status" value="1"/>
</dbReference>
<dbReference type="PATRIC" id="fig|937777.3.peg.4324"/>
<keyword evidence="3" id="KW-0804">Transcription</keyword>
<name>L0A9C3_DEIPD</name>
<dbReference type="InterPro" id="IPR001647">
    <property type="entry name" value="HTH_TetR"/>
</dbReference>
<dbReference type="AlphaFoldDB" id="L0A9C3"/>
<evidence type="ECO:0000256" key="2">
    <source>
        <dbReference type="ARBA" id="ARBA00023125"/>
    </source>
</evidence>
<dbReference type="InterPro" id="IPR036271">
    <property type="entry name" value="Tet_transcr_reg_TetR-rel_C_sf"/>
</dbReference>
<dbReference type="SUPFAM" id="SSF48498">
    <property type="entry name" value="Tetracyclin repressor-like, C-terminal domain"/>
    <property type="match status" value="1"/>
</dbReference>
<keyword evidence="6" id="KW-0614">Plasmid</keyword>
<dbReference type="Pfam" id="PF00440">
    <property type="entry name" value="TetR_N"/>
    <property type="match status" value="1"/>
</dbReference>
<dbReference type="KEGG" id="dpd:Deipe_4294"/>